<dbReference type="Gene3D" id="3.90.1580.10">
    <property type="entry name" value="paralog of FGE (formylglycine-generating enzyme)"/>
    <property type="match status" value="1"/>
</dbReference>
<dbReference type="InterPro" id="IPR005532">
    <property type="entry name" value="SUMF_dom"/>
</dbReference>
<accession>A0A9D9IZH0</accession>
<dbReference type="InterPro" id="IPR016187">
    <property type="entry name" value="CTDL_fold"/>
</dbReference>
<evidence type="ECO:0000313" key="4">
    <source>
        <dbReference type="Proteomes" id="UP000823772"/>
    </source>
</evidence>
<dbReference type="GO" id="GO:0120147">
    <property type="term" value="F:formylglycine-generating oxidase activity"/>
    <property type="evidence" value="ECO:0007669"/>
    <property type="project" value="TreeGrafter"/>
</dbReference>
<dbReference type="AlphaFoldDB" id="A0A9D9IZH0"/>
<evidence type="ECO:0000259" key="2">
    <source>
        <dbReference type="SMART" id="SM00635"/>
    </source>
</evidence>
<dbReference type="PROSITE" id="PS51257">
    <property type="entry name" value="PROKAR_LIPOPROTEIN"/>
    <property type="match status" value="1"/>
</dbReference>
<proteinExistence type="predicted"/>
<protein>
    <submittedName>
        <fullName evidence="3">SUMF1/EgtB/PvdO family nonheme iron enzyme</fullName>
    </submittedName>
</protein>
<dbReference type="Gene3D" id="2.60.40.1080">
    <property type="match status" value="1"/>
</dbReference>
<reference evidence="3" key="1">
    <citation type="submission" date="2020-10" db="EMBL/GenBank/DDBJ databases">
        <authorList>
            <person name="Gilroy R."/>
        </authorList>
    </citation>
    <scope>NUCLEOTIDE SEQUENCE</scope>
    <source>
        <strain evidence="3">B3-2255</strain>
    </source>
</reference>
<sequence>MKNRIFSLILTLSAVSVFSFISCTPQGPDPDGDGDGTDTTVVQPVKADSIAVEPQNLTLNIGETQVLQVEIYPEEAAGHPLTWTSSDESVVTVGEDGTVTAIASGDATVTVACDEVSADCLVTVQRALPLDAVLIPAGTFIMGTPETEPNRGEDEVQHEVTISKDFYMGKYEVTNEQFAEFLNDIGCPDNGYYEISEEAGVKQLVMPDQWGVLCENGTWAPAEGFDNFPAICVTWNGANEYAKWIGGSLPTEAQWEYACRGGQTESLPFGIGDGTRLTYELANFRSTHPYDVAQGGEYEDPQADYRAITTEVGSFEPNGYGLYDMHGNVYEHCSDWYGAYPEGPVTDPVGPDSASDGTKVLRGGSWFIMGQYCRSGERDHFHPDMFDIYIGFRVVFAK</sequence>
<organism evidence="3 4">
    <name type="scientific">Candidatus Merdivivens faecigallinarum</name>
    <dbReference type="NCBI Taxonomy" id="2840871"/>
    <lineage>
        <taxon>Bacteria</taxon>
        <taxon>Pseudomonadati</taxon>
        <taxon>Bacteroidota</taxon>
        <taxon>Bacteroidia</taxon>
        <taxon>Bacteroidales</taxon>
        <taxon>Muribaculaceae</taxon>
        <taxon>Muribaculaceae incertae sedis</taxon>
        <taxon>Candidatus Merdivivens</taxon>
    </lineage>
</organism>
<evidence type="ECO:0000313" key="3">
    <source>
        <dbReference type="EMBL" id="MBO8481440.1"/>
    </source>
</evidence>
<dbReference type="Pfam" id="PF03781">
    <property type="entry name" value="FGE-sulfatase"/>
    <property type="match status" value="1"/>
</dbReference>
<feature type="signal peptide" evidence="1">
    <location>
        <begin position="1"/>
        <end position="21"/>
    </location>
</feature>
<dbReference type="Proteomes" id="UP000823772">
    <property type="component" value="Unassembled WGS sequence"/>
</dbReference>
<dbReference type="EMBL" id="JADILY010000055">
    <property type="protein sequence ID" value="MBO8481440.1"/>
    <property type="molecule type" value="Genomic_DNA"/>
</dbReference>
<dbReference type="InterPro" id="IPR003343">
    <property type="entry name" value="Big_2"/>
</dbReference>
<comment type="caution">
    <text evidence="3">The sequence shown here is derived from an EMBL/GenBank/DDBJ whole genome shotgun (WGS) entry which is preliminary data.</text>
</comment>
<dbReference type="SUPFAM" id="SSF49373">
    <property type="entry name" value="Invasin/intimin cell-adhesion fragments"/>
    <property type="match status" value="1"/>
</dbReference>
<evidence type="ECO:0000256" key="1">
    <source>
        <dbReference type="SAM" id="SignalP"/>
    </source>
</evidence>
<reference evidence="3" key="2">
    <citation type="journal article" date="2021" name="PeerJ">
        <title>Extensive microbial diversity within the chicken gut microbiome revealed by metagenomics and culture.</title>
        <authorList>
            <person name="Gilroy R."/>
            <person name="Ravi A."/>
            <person name="Getino M."/>
            <person name="Pursley I."/>
            <person name="Horton D.L."/>
            <person name="Alikhan N.F."/>
            <person name="Baker D."/>
            <person name="Gharbi K."/>
            <person name="Hall N."/>
            <person name="Watson M."/>
            <person name="Adriaenssens E.M."/>
            <person name="Foster-Nyarko E."/>
            <person name="Jarju S."/>
            <person name="Secka A."/>
            <person name="Antonio M."/>
            <person name="Oren A."/>
            <person name="Chaudhuri R.R."/>
            <person name="La Ragione R."/>
            <person name="Hildebrand F."/>
            <person name="Pallen M.J."/>
        </authorList>
    </citation>
    <scope>NUCLEOTIDE SEQUENCE</scope>
    <source>
        <strain evidence="3">B3-2255</strain>
    </source>
</reference>
<dbReference type="Pfam" id="PF02368">
    <property type="entry name" value="Big_2"/>
    <property type="match status" value="1"/>
</dbReference>
<feature type="domain" description="BIG2" evidence="2">
    <location>
        <begin position="46"/>
        <end position="123"/>
    </location>
</feature>
<dbReference type="InterPro" id="IPR051043">
    <property type="entry name" value="Sulfatase_Mod_Factor_Kinase"/>
</dbReference>
<dbReference type="PANTHER" id="PTHR23150:SF19">
    <property type="entry name" value="FORMYLGLYCINE-GENERATING ENZYME"/>
    <property type="match status" value="1"/>
</dbReference>
<dbReference type="SMART" id="SM00635">
    <property type="entry name" value="BID_2"/>
    <property type="match status" value="1"/>
</dbReference>
<keyword evidence="1" id="KW-0732">Signal</keyword>
<dbReference type="SUPFAM" id="SSF56436">
    <property type="entry name" value="C-type lectin-like"/>
    <property type="match status" value="1"/>
</dbReference>
<dbReference type="PANTHER" id="PTHR23150">
    <property type="entry name" value="SULFATASE MODIFYING FACTOR 1, 2"/>
    <property type="match status" value="1"/>
</dbReference>
<dbReference type="InterPro" id="IPR008964">
    <property type="entry name" value="Invasin/intimin_cell_adhesion"/>
</dbReference>
<dbReference type="InterPro" id="IPR042095">
    <property type="entry name" value="SUMF_sf"/>
</dbReference>
<gene>
    <name evidence="3" type="ORF">IAC87_02705</name>
</gene>
<feature type="chain" id="PRO_5038889023" evidence="1">
    <location>
        <begin position="22"/>
        <end position="398"/>
    </location>
</feature>
<name>A0A9D9IZH0_9BACT</name>